<sequence>MRHRWVGHVAIAAAVWLSLVPLGAMLDGQRILTAAVPLIVASAAVGSLLSLLRLPRGAIFVAQGVAVVGVLLWRGLTLAGPGTPVEALRSLTLEGVSAIRTGAAPLQITDGVAWLCLLLTAVLLLMVQLLADSLEQPGWSIAPLGLVFGIAALILLGDVPWLYALPVIAAYIIVLLVATPMGRDAAGGASRLLAFQASRALTACVAGLTAAALALGVSAVVPLGNQQAWQEPGSSGPIQLADPTLQLDQDLRRPIDARVLTYTSDTGRPTYLRTVALTQLTSDGAQLVPMTLSRFGLGSASPYPGEDVSVTVEMAVPSDYLPVPFAPRSISAAGTWAFDPETLSIVASGPERAQQSVGLTYTATARQPDPTRDEIAQASAGSGVPAVTTEIPDGLDDGVQQLLDSILATADDTDGAAALAIQDFLRSNRFEYSLSAPASTGLGTISNFLLTDRSGYCVHFAMGMAVLARMAGIPSRIAVGFAPGDETSPGTFEVTAHDAHAWPELYLEGLGWVPFEPTPAFSGPAGTSGTTGPQEEPSAEPTPEETQPEATPEPGQPTAEPTAPGVATGDESSGRGNGAGVFAALAVLALLVAPGVARVVQRRRRLARSQPAATAADGAWDEVRATYLDHGLDWPSGSPVPAAAVAAGRLAPEGAAALRSLAALVERSRFARDGESPPPAELVSTVLGAVAHAVPMRRRLLARFLPASMLTGRRG</sequence>
<feature type="region of interest" description="Disordered" evidence="1">
    <location>
        <begin position="517"/>
        <end position="574"/>
    </location>
</feature>
<dbReference type="RefSeq" id="WP_219080526.1">
    <property type="nucleotide sequence ID" value="NZ_CP079216.1"/>
</dbReference>
<evidence type="ECO:0000259" key="3">
    <source>
        <dbReference type="SMART" id="SM00460"/>
    </source>
</evidence>
<gene>
    <name evidence="4" type="ORF">KDB89_09565</name>
</gene>
<keyword evidence="5" id="KW-1185">Reference proteome</keyword>
<dbReference type="InterPro" id="IPR002931">
    <property type="entry name" value="Transglutaminase-like"/>
</dbReference>
<keyword evidence="2" id="KW-0812">Transmembrane</keyword>
<dbReference type="SMART" id="SM00460">
    <property type="entry name" value="TGc"/>
    <property type="match status" value="1"/>
</dbReference>
<feature type="transmembrane region" description="Helical" evidence="2">
    <location>
        <begin position="161"/>
        <end position="179"/>
    </location>
</feature>
<protein>
    <recommendedName>
        <fullName evidence="3">Transglutaminase-like domain-containing protein</fullName>
    </recommendedName>
</protein>
<feature type="transmembrane region" description="Helical" evidence="2">
    <location>
        <begin position="579"/>
        <end position="600"/>
    </location>
</feature>
<feature type="transmembrane region" description="Helical" evidence="2">
    <location>
        <begin position="138"/>
        <end position="155"/>
    </location>
</feature>
<feature type="transmembrane region" description="Helical" evidence="2">
    <location>
        <begin position="200"/>
        <end position="221"/>
    </location>
</feature>
<dbReference type="Pfam" id="PF01841">
    <property type="entry name" value="Transglut_core"/>
    <property type="match status" value="1"/>
</dbReference>
<keyword evidence="2" id="KW-0472">Membrane</keyword>
<evidence type="ECO:0000256" key="2">
    <source>
        <dbReference type="SAM" id="Phobius"/>
    </source>
</evidence>
<dbReference type="InterPro" id="IPR021878">
    <property type="entry name" value="TgpA_N"/>
</dbReference>
<keyword evidence="2" id="KW-1133">Transmembrane helix</keyword>
<dbReference type="EMBL" id="CP079216">
    <property type="protein sequence ID" value="QXT62026.1"/>
    <property type="molecule type" value="Genomic_DNA"/>
</dbReference>
<organism evidence="4 5">
    <name type="scientific">Tessaracoccus palaemonis</name>
    <dbReference type="NCBI Taxonomy" id="2829499"/>
    <lineage>
        <taxon>Bacteria</taxon>
        <taxon>Bacillati</taxon>
        <taxon>Actinomycetota</taxon>
        <taxon>Actinomycetes</taxon>
        <taxon>Propionibacteriales</taxon>
        <taxon>Propionibacteriaceae</taxon>
        <taxon>Tessaracoccus</taxon>
    </lineage>
</organism>
<proteinExistence type="predicted"/>
<dbReference type="PANTHER" id="PTHR42736">
    <property type="entry name" value="PROTEIN-GLUTAMINE GAMMA-GLUTAMYLTRANSFERASE"/>
    <property type="match status" value="1"/>
</dbReference>
<evidence type="ECO:0000313" key="4">
    <source>
        <dbReference type="EMBL" id="QXT62026.1"/>
    </source>
</evidence>
<name>A0ABX8SF52_9ACTN</name>
<feature type="transmembrane region" description="Helical" evidence="2">
    <location>
        <begin position="112"/>
        <end position="131"/>
    </location>
</feature>
<dbReference type="Pfam" id="PF11992">
    <property type="entry name" value="TgpA_N"/>
    <property type="match status" value="1"/>
</dbReference>
<evidence type="ECO:0000256" key="1">
    <source>
        <dbReference type="SAM" id="MobiDB-lite"/>
    </source>
</evidence>
<feature type="compositionally biased region" description="Low complexity" evidence="1">
    <location>
        <begin position="548"/>
        <end position="564"/>
    </location>
</feature>
<feature type="domain" description="Transglutaminase-like" evidence="3">
    <location>
        <begin position="449"/>
        <end position="519"/>
    </location>
</feature>
<feature type="transmembrane region" description="Helical" evidence="2">
    <location>
        <begin position="58"/>
        <end position="76"/>
    </location>
</feature>
<dbReference type="Proteomes" id="UP000824504">
    <property type="component" value="Chromosome"/>
</dbReference>
<evidence type="ECO:0000313" key="5">
    <source>
        <dbReference type="Proteomes" id="UP000824504"/>
    </source>
</evidence>
<reference evidence="4 5" key="1">
    <citation type="submission" date="2021-07" db="EMBL/GenBank/DDBJ databases">
        <title>complete genome sequencing of Tessaracoccus sp.J1M15.</title>
        <authorList>
            <person name="Bae J.-W."/>
            <person name="Kim D.-y."/>
        </authorList>
    </citation>
    <scope>NUCLEOTIDE SEQUENCE [LARGE SCALE GENOMIC DNA]</scope>
    <source>
        <strain evidence="4 5">J1M15</strain>
    </source>
</reference>
<feature type="transmembrane region" description="Helical" evidence="2">
    <location>
        <begin position="31"/>
        <end position="51"/>
    </location>
</feature>
<feature type="transmembrane region" description="Helical" evidence="2">
    <location>
        <begin position="5"/>
        <end position="25"/>
    </location>
</feature>
<accession>A0ABX8SF52</accession>
<feature type="compositionally biased region" description="Low complexity" evidence="1">
    <location>
        <begin position="522"/>
        <end position="541"/>
    </location>
</feature>
<dbReference type="PANTHER" id="PTHR42736:SF1">
    <property type="entry name" value="PROTEIN-GLUTAMINE GAMMA-GLUTAMYLTRANSFERASE"/>
    <property type="match status" value="1"/>
</dbReference>
<dbReference type="InterPro" id="IPR052901">
    <property type="entry name" value="Bact_TGase-like"/>
</dbReference>